<dbReference type="CDD" id="cd07713">
    <property type="entry name" value="DHPS-like_MBL-fold"/>
    <property type="match status" value="1"/>
</dbReference>
<name>A0A368NES5_9EURY</name>
<dbReference type="InterPro" id="IPR001279">
    <property type="entry name" value="Metallo-B-lactamas"/>
</dbReference>
<dbReference type="PANTHER" id="PTHR13754">
    <property type="entry name" value="METALLO-BETA-LACTAMASE SUPERFAMILY PROTEIN"/>
    <property type="match status" value="1"/>
</dbReference>
<organism evidence="2 3">
    <name type="scientific">Haloplanus salinus</name>
    <dbReference type="NCBI Taxonomy" id="1126245"/>
    <lineage>
        <taxon>Archaea</taxon>
        <taxon>Methanobacteriati</taxon>
        <taxon>Methanobacteriota</taxon>
        <taxon>Stenosarchaea group</taxon>
        <taxon>Halobacteria</taxon>
        <taxon>Halobacteriales</taxon>
        <taxon>Haloferacaceae</taxon>
        <taxon>Haloplanus</taxon>
    </lineage>
</organism>
<reference evidence="2 3" key="1">
    <citation type="submission" date="2018-07" db="EMBL/GenBank/DDBJ databases">
        <title>Genome sequences of Haloplanus salinus JCM 18368T.</title>
        <authorList>
            <person name="Kim Y.B."/>
            <person name="Roh S.W."/>
        </authorList>
    </citation>
    <scope>NUCLEOTIDE SEQUENCE [LARGE SCALE GENOMIC DNA]</scope>
    <source>
        <strain evidence="2 3">JCM 18368</strain>
    </source>
</reference>
<sequence>MVTLTILADNRVAVSSPRGLHGEWGFAARVGDVLFDTGYGGVVPENAARLGHPLDAEAVVLSHGHDDHTRGLDAALAHLDDPTVYCHPDVWRPRYRAPEDGGAHIGCPYTRAAVADRATVVEHEAPVEVADGVHALGEIPRPHPDAAVGVVEDTDGRRPDPVPDDQALAVETADGIAVVLGCGHAGLRNTVEYAETVTGGTVRTVVGGTHLVARDEEEVHELVDWLDGRLDRFGAAHCTGSTARRILAERLPDAFQSVGVGTEFEL</sequence>
<dbReference type="AlphaFoldDB" id="A0A368NES5"/>
<dbReference type="Proteomes" id="UP000252189">
    <property type="component" value="Unassembled WGS sequence"/>
</dbReference>
<dbReference type="EMBL" id="QPHM01000001">
    <property type="protein sequence ID" value="RCU48600.1"/>
    <property type="molecule type" value="Genomic_DNA"/>
</dbReference>
<dbReference type="InterPro" id="IPR052926">
    <property type="entry name" value="Metallo-beta-lactamase_dom"/>
</dbReference>
<gene>
    <name evidence="2" type="ORF">DU504_04285</name>
</gene>
<dbReference type="InterPro" id="IPR036866">
    <property type="entry name" value="RibonucZ/Hydroxyglut_hydro"/>
</dbReference>
<dbReference type="InterPro" id="IPR041712">
    <property type="entry name" value="DHPS-like_MBL-fold"/>
</dbReference>
<dbReference type="Gene3D" id="3.60.15.10">
    <property type="entry name" value="Ribonuclease Z/Hydroxyacylglutathione hydrolase-like"/>
    <property type="match status" value="1"/>
</dbReference>
<keyword evidence="3" id="KW-1185">Reference proteome</keyword>
<dbReference type="OrthoDB" id="7773at2157"/>
<dbReference type="Pfam" id="PF00753">
    <property type="entry name" value="Lactamase_B"/>
    <property type="match status" value="1"/>
</dbReference>
<protein>
    <submittedName>
        <fullName evidence="2">MBL fold metallo-hydrolase</fullName>
    </submittedName>
</protein>
<feature type="domain" description="Metallo-beta-lactamase" evidence="1">
    <location>
        <begin position="33"/>
        <end position="157"/>
    </location>
</feature>
<dbReference type="GO" id="GO:0016740">
    <property type="term" value="F:transferase activity"/>
    <property type="evidence" value="ECO:0007669"/>
    <property type="project" value="TreeGrafter"/>
</dbReference>
<dbReference type="PANTHER" id="PTHR13754:SF13">
    <property type="entry name" value="METALLO-BETA-LACTAMASE SUPERFAMILY PROTEIN (AFU_ORTHOLOGUE AFUA_3G07630)"/>
    <property type="match status" value="1"/>
</dbReference>
<proteinExistence type="predicted"/>
<comment type="caution">
    <text evidence="2">The sequence shown here is derived from an EMBL/GenBank/DDBJ whole genome shotgun (WGS) entry which is preliminary data.</text>
</comment>
<dbReference type="GO" id="GO:0016787">
    <property type="term" value="F:hydrolase activity"/>
    <property type="evidence" value="ECO:0007669"/>
    <property type="project" value="UniProtKB-KW"/>
</dbReference>
<dbReference type="SUPFAM" id="SSF56281">
    <property type="entry name" value="Metallo-hydrolase/oxidoreductase"/>
    <property type="match status" value="1"/>
</dbReference>
<evidence type="ECO:0000259" key="1">
    <source>
        <dbReference type="Pfam" id="PF00753"/>
    </source>
</evidence>
<keyword evidence="2" id="KW-0378">Hydrolase</keyword>
<evidence type="ECO:0000313" key="2">
    <source>
        <dbReference type="EMBL" id="RCU48600.1"/>
    </source>
</evidence>
<accession>A0A368NES5</accession>
<evidence type="ECO:0000313" key="3">
    <source>
        <dbReference type="Proteomes" id="UP000252189"/>
    </source>
</evidence>